<reference evidence="3" key="1">
    <citation type="submission" date="2025-08" db="UniProtKB">
        <authorList>
            <consortium name="RefSeq"/>
        </authorList>
    </citation>
    <scope>IDENTIFICATION</scope>
    <source>
        <tissue evidence="3">Epidermis and Blubber</tissue>
    </source>
</reference>
<dbReference type="RefSeq" id="XP_036682172.1">
    <property type="nucleotide sequence ID" value="XM_036826277.1"/>
</dbReference>
<name>A0A8B8VCK1_BALMU</name>
<dbReference type="Proteomes" id="UP000694857">
    <property type="component" value="Chromosome 15"/>
</dbReference>
<sequence>MAGRSGRRDAGLSRGLGPASAVARILFSSSLWPCPPRLTADRETALGLCHLPLPSAAAQASDEGQIFSHRCSKEGCRRKEMLRVARAERRGAVCVQHRHPRDHGCARGGPPAGTAG</sequence>
<feature type="region of interest" description="Disordered" evidence="1">
    <location>
        <begin position="97"/>
        <end position="116"/>
    </location>
</feature>
<dbReference type="Gene3D" id="4.10.1110.10">
    <property type="entry name" value="AN1-like Zinc finger"/>
    <property type="match status" value="1"/>
</dbReference>
<organism evidence="2 3">
    <name type="scientific">Balaenoptera musculus</name>
    <name type="common">Blue whale</name>
    <dbReference type="NCBI Taxonomy" id="9771"/>
    <lineage>
        <taxon>Eukaryota</taxon>
        <taxon>Metazoa</taxon>
        <taxon>Chordata</taxon>
        <taxon>Craniata</taxon>
        <taxon>Vertebrata</taxon>
        <taxon>Euteleostomi</taxon>
        <taxon>Mammalia</taxon>
        <taxon>Eutheria</taxon>
        <taxon>Laurasiatheria</taxon>
        <taxon>Artiodactyla</taxon>
        <taxon>Whippomorpha</taxon>
        <taxon>Cetacea</taxon>
        <taxon>Mysticeti</taxon>
        <taxon>Balaenopteridae</taxon>
        <taxon>Balaenoptera</taxon>
    </lineage>
</organism>
<evidence type="ECO:0000256" key="1">
    <source>
        <dbReference type="SAM" id="MobiDB-lite"/>
    </source>
</evidence>
<dbReference type="InterPro" id="IPR035896">
    <property type="entry name" value="AN1-like_Znf"/>
</dbReference>
<protein>
    <submittedName>
        <fullName evidence="3">AN1-type zinc finger protein 2A isoform X5</fullName>
    </submittedName>
</protein>
<accession>A0A8B8VCK1</accession>
<evidence type="ECO:0000313" key="2">
    <source>
        <dbReference type="Proteomes" id="UP000694857"/>
    </source>
</evidence>
<proteinExistence type="predicted"/>
<dbReference type="AlphaFoldDB" id="A0A8B8VCK1"/>
<keyword evidence="2" id="KW-1185">Reference proteome</keyword>
<evidence type="ECO:0000313" key="3">
    <source>
        <dbReference type="RefSeq" id="XP_036682172.1"/>
    </source>
</evidence>
<dbReference type="GeneID" id="118881392"/>
<dbReference type="CTD" id="90637"/>
<dbReference type="SUPFAM" id="SSF118310">
    <property type="entry name" value="AN1-like Zinc finger"/>
    <property type="match status" value="1"/>
</dbReference>
<gene>
    <name evidence="3" type="primary">ZFAND2A</name>
</gene>
<feature type="compositionally biased region" description="Gly residues" evidence="1">
    <location>
        <begin position="106"/>
        <end position="116"/>
    </location>
</feature>